<proteinExistence type="predicted"/>
<comment type="caution">
    <text evidence="3">The sequence shown here is derived from an EMBL/GenBank/DDBJ whole genome shotgun (WGS) entry which is preliminary data.</text>
</comment>
<evidence type="ECO:0000313" key="4">
    <source>
        <dbReference type="Proteomes" id="UP000216107"/>
    </source>
</evidence>
<dbReference type="Proteomes" id="UP000623509">
    <property type="component" value="Unassembled WGS sequence"/>
</dbReference>
<name>A0A272EU78_9RHOO</name>
<dbReference type="RefSeq" id="WP_095524086.1">
    <property type="nucleotide sequence ID" value="NZ_MDUX01000015.1"/>
</dbReference>
<evidence type="ECO:0000313" key="5">
    <source>
        <dbReference type="Proteomes" id="UP000623509"/>
    </source>
</evidence>
<dbReference type="InterPro" id="IPR052573">
    <property type="entry name" value="DnaJ_C_subfamily_28"/>
</dbReference>
<dbReference type="OrthoDB" id="9798476at2"/>
<accession>A0A272EU78</accession>
<reference evidence="2 5" key="1">
    <citation type="submission" date="2016-08" db="EMBL/GenBank/DDBJ databases">
        <title>Candidatus Dactylopiibacterium carminicum genome sequence.</title>
        <authorList>
            <person name="Ramirez-Puebla S.T."/>
            <person name="Ormeno-Orrillo E."/>
            <person name="Vera-Ponce De Leon A."/>
            <person name="Luis L."/>
            <person name="Sanchez-Flores A."/>
            <person name="Monica R."/>
            <person name="Martinez-Romero E."/>
        </authorList>
    </citation>
    <scope>NUCLEOTIDE SEQUENCE [LARGE SCALE GENOMIC DNA]</scope>
    <source>
        <strain evidence="2">END1</strain>
    </source>
</reference>
<gene>
    <name evidence="2" type="ORF">BGI27_06430</name>
    <name evidence="3" type="ORF">CGU29_06870</name>
</gene>
<feature type="domain" description="DnaJ homologue subfamily C member 28 conserved" evidence="1">
    <location>
        <begin position="7"/>
        <end position="73"/>
    </location>
</feature>
<evidence type="ECO:0000313" key="2">
    <source>
        <dbReference type="EMBL" id="KAF7599717.1"/>
    </source>
</evidence>
<dbReference type="Pfam" id="PF09350">
    <property type="entry name" value="DJC28_CD"/>
    <property type="match status" value="1"/>
</dbReference>
<dbReference type="EMBL" id="MDUX01000015">
    <property type="protein sequence ID" value="KAF7599717.1"/>
    <property type="molecule type" value="Genomic_DNA"/>
</dbReference>
<dbReference type="PANTHER" id="PTHR39158:SF1">
    <property type="entry name" value="DNAJ HOMOLOG SUBFAMILY C MEMBER 28"/>
    <property type="match status" value="1"/>
</dbReference>
<dbReference type="PANTHER" id="PTHR39158">
    <property type="entry name" value="OS08G0560600 PROTEIN"/>
    <property type="match status" value="1"/>
</dbReference>
<organism evidence="3 4">
    <name type="scientific">Candidatus Dactylopiibacterium carminicum</name>
    <dbReference type="NCBI Taxonomy" id="857335"/>
    <lineage>
        <taxon>Bacteria</taxon>
        <taxon>Pseudomonadati</taxon>
        <taxon>Pseudomonadota</taxon>
        <taxon>Betaproteobacteria</taxon>
        <taxon>Rhodocyclales</taxon>
        <taxon>Rhodocyclaceae</taxon>
        <taxon>Candidatus Dactylopiibacterium</taxon>
    </lineage>
</organism>
<evidence type="ECO:0000259" key="1">
    <source>
        <dbReference type="Pfam" id="PF09350"/>
    </source>
</evidence>
<reference evidence="3 4" key="2">
    <citation type="submission" date="2017-07" db="EMBL/GenBank/DDBJ databases">
        <title>Candidatus Dactylopiibacterium carminicum, a nitrogen-fixing symbiont of the cochineal insect Dactylopius coccus and Dactylopius opuntiae (Hemiptera: Coccoidea: Dactylopiidae).</title>
        <authorList>
            <person name="Vera A."/>
        </authorList>
    </citation>
    <scope>NUCLEOTIDE SEQUENCE [LARGE SCALE GENOMIC DNA]</scope>
    <source>
        <strain evidence="3 4">NFDCM</strain>
    </source>
</reference>
<dbReference type="EMBL" id="NMRN01000014">
    <property type="protein sequence ID" value="PAS93653.1"/>
    <property type="molecule type" value="Genomic_DNA"/>
</dbReference>
<dbReference type="Proteomes" id="UP000216107">
    <property type="component" value="Unassembled WGS sequence"/>
</dbReference>
<keyword evidence="5" id="KW-1185">Reference proteome</keyword>
<evidence type="ECO:0000313" key="3">
    <source>
        <dbReference type="EMBL" id="PAS93653.1"/>
    </source>
</evidence>
<dbReference type="InterPro" id="IPR018961">
    <property type="entry name" value="DnaJ_homolog_subfam-C_membr-28"/>
</dbReference>
<dbReference type="AlphaFoldDB" id="A0A272EU78"/>
<protein>
    <submittedName>
        <fullName evidence="2">DUF1992 domain-containing protein</fullName>
    </submittedName>
</protein>
<sequence>MLLLDLLAEQNIERALAEGVFEHLEGAGRPLPDEDLSFVPADQRAAYRVLRNSGYLPPELEKHREAVALASQLTSLASTDAGRASLLARLTRINLWLAEAGKPQLAILPEYLDALARKP</sequence>